<dbReference type="InterPro" id="IPR019775">
    <property type="entry name" value="WD40_repeat_CS"/>
</dbReference>
<keyword evidence="4" id="KW-0175">Coiled coil</keyword>
<evidence type="ECO:0000259" key="5">
    <source>
        <dbReference type="PROSITE" id="PS50197"/>
    </source>
</evidence>
<dbReference type="PANTHER" id="PTHR46108:SF4">
    <property type="entry name" value="BLUE CHEESE"/>
    <property type="match status" value="1"/>
</dbReference>
<dbReference type="Gene3D" id="1.10.1540.10">
    <property type="entry name" value="BEACH domain"/>
    <property type="match status" value="1"/>
</dbReference>
<dbReference type="SUPFAM" id="SSF81837">
    <property type="entry name" value="BEACH domain"/>
    <property type="match status" value="1"/>
</dbReference>
<dbReference type="Pfam" id="PF14844">
    <property type="entry name" value="PH_BEACH"/>
    <property type="match status" value="1"/>
</dbReference>
<evidence type="ECO:0000256" key="3">
    <source>
        <dbReference type="PROSITE-ProRule" id="PRU00221"/>
    </source>
</evidence>
<dbReference type="Pfam" id="PF00400">
    <property type="entry name" value="WD40"/>
    <property type="match status" value="2"/>
</dbReference>
<evidence type="ECO:0000313" key="8">
    <source>
        <dbReference type="Proteomes" id="UP000008370"/>
    </source>
</evidence>
<sequence length="1606" mass="179100">MPSGLFIDGVLSDAMNWQYPRAEGSSKDGVYTVGDATETASMSWALASAYFLSSPLGDDIPRFIQHLGPRYAGHFQASDLAKFMTYEAATSLSIFLTSVAQSKKPSAMSTLIKNGLGINPDAIFFVLTPSVCNMHVSESTDQLDILQNDRGLRVILDGDVITVRNVSLDLSMWRLGGAALPLQLIQLTQSPHELSRTLAILAGGLRNDWQNSDDMERIRGYEVLADMLRQKSQLINMTSFETLFEFLGLSFRYPDQSTVINTVAYRAIALDLHLWAQTKAEIQQAHMEQFSMLLRTSKYKKFNIKQRLGKMNIVRKFIFALQTDWYTSESVPWLIETLKVVAEAQFSTEDVIKPTVAYLAANLHPDLPESGLPQSPLLRLDPSESRLRAELVFEALVLTLQQTPNAFIKFTSALPLTRICLLLLGDKPSSAVATHVLRLIESSLKVSTSFSRKFELVSGWITLKIALPQAWSPSVQAAAFDVLLGGAYSSQSAELAVVCPSMLPVILSCLKYELDILSGASHLHHDIHAHGEAGVYANSLLEELIKIHSFSLTFRQAFRSQVTTQTFIDAFKSFVTAIPGLEQLDNIVVWVLEKLSHLALSISLDDTVAVPQRKEILETVQTAEVILHPSTTPQSGINPSAILPARPKQGRRQSTRFSLQLGERTVQRSNTKIQEWRKNVTATERKRLRKNILDLREQRRQISRLTEWATVLTTERGLWAPPETDRKWRLDETEGPYRVRKKLEPEQERIFLSQVDKKLQHLKIQEPSSDVQSVIQVVTPPWAESYEISASAEDRFLEEEVLDDKHRRVRHELEAGDVIEAVDTVARISGIDSFPGLLIFGRTHLYMMDGLVQNGDGEVIDASDAPKEMFLIPGTTTDMSSSQSAQRWPFDEVASLSERTFLFRDVALEMYFKDSRSLLVVFTSKDKRQAMAQRLNNITSGGVRYGNSLTPGGLTPAILNSPIVSRLSARISGTVSGGALMGFRADELSTAQRKWQAREISNFTYIGILNQVSGRTPSDATQYPVFPWIISDYSSSVLNLNSEETFRDLTRPMGALTEARQEAAAARYSALKSVDEKPFHYGTHFSSSMIVCHFLIRMEPFTHMFKTLQGGDWDLPDRLFSDMKRAYESASQDLRGDVRELIPEFYTCPEFLENSANLDFGIQQNTGERIHHVKLPPWAKQDPLLFVTLNRQALESDYVSRNLPTWIDLIWGYKQRDPDSFNAFHPLSYEGSIDLDAITDDLEREATVGIIHNFGQTPRKLFNSAHPDRMMHGASTLPIGNIYGISEDYHLLSQNTRVTRDIGKPVSNLVIDLIGERIIPCPLGSLAVPSRPHEVIEWDPPHIPAGELRVQVDRKTAQVVESALCSCAAFADSETLVTGSTDYTVRLWKLSRASPGGHKSEPPLNVNLTHIMRGHSAPVSCIAASRAWSLVVSGSRDGSAGLWDLNRGIHVRSIWHGEGPAHAVHLAAIQESLGYIATCSQEKLWLHTINARPIAMLDLRDIPGSPIYPPIASMAFHEREFSKLPVLATGSPDGTITLRTWNTDNTPEGEKAVWKFVTLKKVKVKTPDGAAAPRGALPCITALRFVGESLYHGEDSGKVYSWNLPD</sequence>
<feature type="repeat" description="WD" evidence="3">
    <location>
        <begin position="1372"/>
        <end position="1391"/>
    </location>
</feature>
<dbReference type="Proteomes" id="UP000008370">
    <property type="component" value="Unassembled WGS sequence"/>
</dbReference>
<dbReference type="SUPFAM" id="SSF50978">
    <property type="entry name" value="WD40 repeat-like"/>
    <property type="match status" value="1"/>
</dbReference>
<dbReference type="KEGG" id="pco:PHACADRAFT_210920"/>
<dbReference type="HOGENOM" id="CLU_000175_1_1_1"/>
<dbReference type="PROSITE" id="PS51783">
    <property type="entry name" value="PH_BEACH"/>
    <property type="match status" value="1"/>
</dbReference>
<keyword evidence="1 3" id="KW-0853">WD repeat</keyword>
<dbReference type="InterPro" id="IPR000409">
    <property type="entry name" value="BEACH_dom"/>
</dbReference>
<accession>K5UTE7</accession>
<dbReference type="OrthoDB" id="26681at2759"/>
<keyword evidence="8" id="KW-1185">Reference proteome</keyword>
<dbReference type="CDD" id="cd06071">
    <property type="entry name" value="Beach"/>
    <property type="match status" value="1"/>
</dbReference>
<dbReference type="EMBL" id="JH930474">
    <property type="protein sequence ID" value="EKM53226.1"/>
    <property type="molecule type" value="Genomic_DNA"/>
</dbReference>
<dbReference type="PANTHER" id="PTHR46108">
    <property type="entry name" value="BLUE CHEESE"/>
    <property type="match status" value="1"/>
</dbReference>
<keyword evidence="2" id="KW-0677">Repeat</keyword>
<dbReference type="Gene3D" id="2.30.29.30">
    <property type="entry name" value="Pleckstrin-homology domain (PH domain)/Phosphotyrosine-binding domain (PTB)"/>
    <property type="match status" value="1"/>
</dbReference>
<feature type="domain" description="BEACH" evidence="5">
    <location>
        <begin position="980"/>
        <end position="1269"/>
    </location>
</feature>
<organism evidence="7 8">
    <name type="scientific">Phanerochaete carnosa (strain HHB-10118-sp)</name>
    <name type="common">White-rot fungus</name>
    <name type="synonym">Peniophora carnosa</name>
    <dbReference type="NCBI Taxonomy" id="650164"/>
    <lineage>
        <taxon>Eukaryota</taxon>
        <taxon>Fungi</taxon>
        <taxon>Dikarya</taxon>
        <taxon>Basidiomycota</taxon>
        <taxon>Agaricomycotina</taxon>
        <taxon>Agaricomycetes</taxon>
        <taxon>Polyporales</taxon>
        <taxon>Phanerochaetaceae</taxon>
        <taxon>Phanerochaete</taxon>
    </lineage>
</organism>
<dbReference type="SMART" id="SM00320">
    <property type="entry name" value="WD40"/>
    <property type="match status" value="3"/>
</dbReference>
<dbReference type="RefSeq" id="XP_007397919.1">
    <property type="nucleotide sequence ID" value="XM_007397857.1"/>
</dbReference>
<dbReference type="PROSITE" id="PS00678">
    <property type="entry name" value="WD_REPEATS_1"/>
    <property type="match status" value="1"/>
</dbReference>
<dbReference type="InterPro" id="IPR011993">
    <property type="entry name" value="PH-like_dom_sf"/>
</dbReference>
<name>K5UTE7_PHACS</name>
<evidence type="ECO:0000256" key="1">
    <source>
        <dbReference type="ARBA" id="ARBA00022574"/>
    </source>
</evidence>
<dbReference type="PROSITE" id="PS50197">
    <property type="entry name" value="BEACH"/>
    <property type="match status" value="1"/>
</dbReference>
<protein>
    <recommendedName>
        <fullName evidence="9">Beach-domain-containing protein</fullName>
    </recommendedName>
</protein>
<evidence type="ECO:0000259" key="6">
    <source>
        <dbReference type="PROSITE" id="PS51783"/>
    </source>
</evidence>
<dbReference type="InterPro" id="IPR015943">
    <property type="entry name" value="WD40/YVTN_repeat-like_dom_sf"/>
</dbReference>
<dbReference type="GeneID" id="18913043"/>
<dbReference type="PROSITE" id="PS50082">
    <property type="entry name" value="WD_REPEATS_2"/>
    <property type="match status" value="2"/>
</dbReference>
<reference evidence="7 8" key="1">
    <citation type="journal article" date="2012" name="BMC Genomics">
        <title>Comparative genomics of the white-rot fungi, Phanerochaete carnosa and P. chrysosporium, to elucidate the genetic basis of the distinct wood types they colonize.</title>
        <authorList>
            <person name="Suzuki H."/>
            <person name="MacDonald J."/>
            <person name="Syed K."/>
            <person name="Salamov A."/>
            <person name="Hori C."/>
            <person name="Aerts A."/>
            <person name="Henrissat B."/>
            <person name="Wiebenga A."/>
            <person name="vanKuyk P.A."/>
            <person name="Barry K."/>
            <person name="Lindquist E."/>
            <person name="LaButti K."/>
            <person name="Lapidus A."/>
            <person name="Lucas S."/>
            <person name="Coutinho P."/>
            <person name="Gong Y."/>
            <person name="Samejima M."/>
            <person name="Mahadevan R."/>
            <person name="Abou-Zaid M."/>
            <person name="de Vries R.P."/>
            <person name="Igarashi K."/>
            <person name="Yadav J.S."/>
            <person name="Grigoriev I.V."/>
            <person name="Master E.R."/>
        </authorList>
    </citation>
    <scope>NUCLEOTIDE SEQUENCE [LARGE SCALE GENOMIC DNA]</scope>
    <source>
        <strain evidence="7 8">HHB-10118-sp</strain>
    </source>
</reference>
<dbReference type="STRING" id="650164.K5UTE7"/>
<dbReference type="InterPro" id="IPR036322">
    <property type="entry name" value="WD40_repeat_dom_sf"/>
</dbReference>
<feature type="repeat" description="WD" evidence="3">
    <location>
        <begin position="1412"/>
        <end position="1453"/>
    </location>
</feature>
<feature type="coiled-coil region" evidence="4">
    <location>
        <begin position="666"/>
        <end position="705"/>
    </location>
</feature>
<evidence type="ECO:0008006" key="9">
    <source>
        <dbReference type="Google" id="ProtNLM"/>
    </source>
</evidence>
<dbReference type="SUPFAM" id="SSF50729">
    <property type="entry name" value="PH domain-like"/>
    <property type="match status" value="1"/>
</dbReference>
<evidence type="ECO:0000256" key="4">
    <source>
        <dbReference type="SAM" id="Coils"/>
    </source>
</evidence>
<proteinExistence type="predicted"/>
<feature type="domain" description="BEACH-type PH" evidence="6">
    <location>
        <begin position="814"/>
        <end position="936"/>
    </location>
</feature>
<dbReference type="InterPro" id="IPR051944">
    <property type="entry name" value="BEACH_domain_protein"/>
</dbReference>
<dbReference type="InParanoid" id="K5UTE7"/>
<dbReference type="FunCoup" id="K5UTE7">
    <property type="interactions" value="61"/>
</dbReference>
<evidence type="ECO:0000256" key="2">
    <source>
        <dbReference type="ARBA" id="ARBA00022737"/>
    </source>
</evidence>
<dbReference type="InterPro" id="IPR023362">
    <property type="entry name" value="PH-BEACH_dom"/>
</dbReference>
<dbReference type="InterPro" id="IPR036372">
    <property type="entry name" value="BEACH_dom_sf"/>
</dbReference>
<dbReference type="Gene3D" id="2.130.10.10">
    <property type="entry name" value="YVTN repeat-like/Quinoprotein amine dehydrogenase"/>
    <property type="match status" value="1"/>
</dbReference>
<dbReference type="InterPro" id="IPR001680">
    <property type="entry name" value="WD40_rpt"/>
</dbReference>
<dbReference type="PROSITE" id="PS50294">
    <property type="entry name" value="WD_REPEATS_REGION"/>
    <property type="match status" value="1"/>
</dbReference>
<evidence type="ECO:0000313" key="7">
    <source>
        <dbReference type="EMBL" id="EKM53226.1"/>
    </source>
</evidence>
<dbReference type="SMART" id="SM01026">
    <property type="entry name" value="Beach"/>
    <property type="match status" value="1"/>
</dbReference>
<gene>
    <name evidence="7" type="ORF">PHACADRAFT_210920</name>
</gene>
<dbReference type="Pfam" id="PF02138">
    <property type="entry name" value="Beach"/>
    <property type="match status" value="1"/>
</dbReference>